<evidence type="ECO:0000313" key="3">
    <source>
        <dbReference type="Proteomes" id="UP000565441"/>
    </source>
</evidence>
<feature type="domain" description="Aminoglycoside phosphotransferase" evidence="1">
    <location>
        <begin position="92"/>
        <end position="289"/>
    </location>
</feature>
<dbReference type="CDD" id="cd05120">
    <property type="entry name" value="APH_ChoK_like"/>
    <property type="match status" value="1"/>
</dbReference>
<gene>
    <name evidence="2" type="ORF">D9615_009899</name>
</gene>
<dbReference type="InterPro" id="IPR002575">
    <property type="entry name" value="Aminoglycoside_PTrfase"/>
</dbReference>
<comment type="caution">
    <text evidence="2">The sequence shown here is derived from an EMBL/GenBank/DDBJ whole genome shotgun (WGS) entry which is preliminary data.</text>
</comment>
<reference evidence="2 3" key="1">
    <citation type="journal article" date="2020" name="ISME J.">
        <title>Uncovering the hidden diversity of litter-decomposition mechanisms in mushroom-forming fungi.</title>
        <authorList>
            <person name="Floudas D."/>
            <person name="Bentzer J."/>
            <person name="Ahren D."/>
            <person name="Johansson T."/>
            <person name="Persson P."/>
            <person name="Tunlid A."/>
        </authorList>
    </citation>
    <scope>NUCLEOTIDE SEQUENCE [LARGE SCALE GENOMIC DNA]</scope>
    <source>
        <strain evidence="2 3">CBS 661.87</strain>
    </source>
</reference>
<dbReference type="InterPro" id="IPR051678">
    <property type="entry name" value="AGP_Transferase"/>
</dbReference>
<sequence length="312" mass="36152">MAVTFLTMTAPASVQAQSCRPARAPSESSGVVAVLRPPPRKHRDTLDLCSLRTLSGYDLWAFDIQVKLGIFRYRYRTPVIRLNRDAIVKHGEASRVRLTDARTLDFIAKNTSIPVPRVLDVFSAHNKTWVIMDYIDAPLLCHVWHRLTKEEQLNSMHQLKGYIDQLRALPPPQPGKVQAVDGGACLESRISTEPWGPFDTIPDFQRFYGFEYVREEFPQFRHNFDKVKGRVYRTVFTHGDLGPHNILWKDGKIVSIIDWETAGWLPEYWEYTMCCFTGPELPSWWEMYEQVMDRYRDELTVEIDISCIITRA</sequence>
<dbReference type="Proteomes" id="UP000565441">
    <property type="component" value="Unassembled WGS sequence"/>
</dbReference>
<name>A0A8H5GZ60_9AGAR</name>
<dbReference type="Pfam" id="PF01636">
    <property type="entry name" value="APH"/>
    <property type="match status" value="1"/>
</dbReference>
<dbReference type="Gene3D" id="3.90.1200.10">
    <property type="match status" value="1"/>
</dbReference>
<dbReference type="OrthoDB" id="8300194at2759"/>
<dbReference type="InterPro" id="IPR011009">
    <property type="entry name" value="Kinase-like_dom_sf"/>
</dbReference>
<evidence type="ECO:0000259" key="1">
    <source>
        <dbReference type="Pfam" id="PF01636"/>
    </source>
</evidence>
<protein>
    <recommendedName>
        <fullName evidence="1">Aminoglycoside phosphotransferase domain-containing protein</fullName>
    </recommendedName>
</protein>
<accession>A0A8H5GZ60</accession>
<organism evidence="2 3">
    <name type="scientific">Tricholomella constricta</name>
    <dbReference type="NCBI Taxonomy" id="117010"/>
    <lineage>
        <taxon>Eukaryota</taxon>
        <taxon>Fungi</taxon>
        <taxon>Dikarya</taxon>
        <taxon>Basidiomycota</taxon>
        <taxon>Agaricomycotina</taxon>
        <taxon>Agaricomycetes</taxon>
        <taxon>Agaricomycetidae</taxon>
        <taxon>Agaricales</taxon>
        <taxon>Tricholomatineae</taxon>
        <taxon>Lyophyllaceae</taxon>
        <taxon>Tricholomella</taxon>
    </lineage>
</organism>
<dbReference type="PANTHER" id="PTHR21310">
    <property type="entry name" value="AMINOGLYCOSIDE PHOSPHOTRANSFERASE-RELATED-RELATED"/>
    <property type="match status" value="1"/>
</dbReference>
<dbReference type="SUPFAM" id="SSF56112">
    <property type="entry name" value="Protein kinase-like (PK-like)"/>
    <property type="match status" value="1"/>
</dbReference>
<dbReference type="PANTHER" id="PTHR21310:SF58">
    <property type="entry name" value="AMINOGLYCOSIDE PHOSPHOTRANSFERASE DOMAIN-CONTAINING PROTEIN"/>
    <property type="match status" value="1"/>
</dbReference>
<proteinExistence type="predicted"/>
<evidence type="ECO:0000313" key="2">
    <source>
        <dbReference type="EMBL" id="KAF5373996.1"/>
    </source>
</evidence>
<dbReference type="EMBL" id="JAACJP010000038">
    <property type="protein sequence ID" value="KAF5373996.1"/>
    <property type="molecule type" value="Genomic_DNA"/>
</dbReference>
<dbReference type="AlphaFoldDB" id="A0A8H5GZ60"/>
<keyword evidence="3" id="KW-1185">Reference proteome</keyword>